<proteinExistence type="predicted"/>
<feature type="region of interest" description="Disordered" evidence="1">
    <location>
        <begin position="436"/>
        <end position="547"/>
    </location>
</feature>
<comment type="caution">
    <text evidence="2">The sequence shown here is derived from an EMBL/GenBank/DDBJ whole genome shotgun (WGS) entry which is preliminary data.</text>
</comment>
<name>A0A8J2HZG8_9PLEO</name>
<evidence type="ECO:0000313" key="3">
    <source>
        <dbReference type="Proteomes" id="UP000676310"/>
    </source>
</evidence>
<dbReference type="EMBL" id="CAJRGZ010000016">
    <property type="protein sequence ID" value="CAG5152704.1"/>
    <property type="molecule type" value="Genomic_DNA"/>
</dbReference>
<feature type="compositionally biased region" description="Basic and acidic residues" evidence="1">
    <location>
        <begin position="507"/>
        <end position="527"/>
    </location>
</feature>
<protein>
    <submittedName>
        <fullName evidence="2">Uncharacterized protein</fullName>
    </submittedName>
</protein>
<accession>A0A8J2HZG8</accession>
<reference evidence="2" key="1">
    <citation type="submission" date="2021-05" db="EMBL/GenBank/DDBJ databases">
        <authorList>
            <person name="Stam R."/>
        </authorList>
    </citation>
    <scope>NUCLEOTIDE SEQUENCE</scope>
    <source>
        <strain evidence="2">CS162</strain>
    </source>
</reference>
<dbReference type="RefSeq" id="XP_043166418.1">
    <property type="nucleotide sequence ID" value="XM_043310483.1"/>
</dbReference>
<evidence type="ECO:0000313" key="2">
    <source>
        <dbReference type="EMBL" id="CAG5152704.1"/>
    </source>
</evidence>
<feature type="region of interest" description="Disordered" evidence="1">
    <location>
        <begin position="1"/>
        <end position="39"/>
    </location>
</feature>
<feature type="compositionally biased region" description="Pro residues" evidence="1">
    <location>
        <begin position="441"/>
        <end position="451"/>
    </location>
</feature>
<gene>
    <name evidence="2" type="ORF">ALTATR162_LOCUS2877</name>
</gene>
<dbReference type="AlphaFoldDB" id="A0A8J2HZG8"/>
<feature type="compositionally biased region" description="Polar residues" evidence="1">
    <location>
        <begin position="372"/>
        <end position="387"/>
    </location>
</feature>
<sequence>MSSAHKREIRRRPERAGMPPRIFDGNEQIGGTSYKPRRRASIEERMRKNAYHSILESGQLPSDLEAIDGVDTDMQGPVQSEPLKEDSLNIQKLQPALPLPNALAETPRPSKVSVLCGRQDPKSWYLTRRLVRMPDNHDDHLVSLVKHRNIDPDAAELHRIWQHTGVVPTRYRDINFDPDGIDPQHTWIACWPLMNAVIHGFMLEDDKFVYRMMYLLDEKIVSGVRPDVDTISHVFGEKRQHTPMMLQHFLVDRWINNSTQGFGDVDPHSLPEFFVCAALDTAMRRLSQDTRSSLPSGCRYHTHSRPDGCYKNRTLPIEAGRQERYKYRREKASREAAQVATDMIEYGIRTVDWEERRAEAHRALHDQVDDYSPTSSSRLEASEQSLEADNPKRLELLDHDHVSETENDLDYHLEVRYSPSPMFGTAQAGGAVDEVKFAPPAREPPPPPPPSSDSARHDDSSVENEPSLEKLSSDHDVAMSLNGDATPLMESEESFESNLLDAPAIPPEHETDARTASRESSREKERVTCPGSFPESWSGTLKSIAPA</sequence>
<feature type="region of interest" description="Disordered" evidence="1">
    <location>
        <begin position="364"/>
        <end position="393"/>
    </location>
</feature>
<keyword evidence="3" id="KW-1185">Reference proteome</keyword>
<organism evidence="2 3">
    <name type="scientific">Alternaria atra</name>
    <dbReference type="NCBI Taxonomy" id="119953"/>
    <lineage>
        <taxon>Eukaryota</taxon>
        <taxon>Fungi</taxon>
        <taxon>Dikarya</taxon>
        <taxon>Ascomycota</taxon>
        <taxon>Pezizomycotina</taxon>
        <taxon>Dothideomycetes</taxon>
        <taxon>Pleosporomycetidae</taxon>
        <taxon>Pleosporales</taxon>
        <taxon>Pleosporineae</taxon>
        <taxon>Pleosporaceae</taxon>
        <taxon>Alternaria</taxon>
        <taxon>Alternaria sect. Ulocladioides</taxon>
    </lineage>
</organism>
<feature type="compositionally biased region" description="Basic and acidic residues" evidence="1">
    <location>
        <begin position="467"/>
        <end position="477"/>
    </location>
</feature>
<dbReference type="OrthoDB" id="3791417at2759"/>
<dbReference type="GeneID" id="67014370"/>
<dbReference type="Proteomes" id="UP000676310">
    <property type="component" value="Unassembled WGS sequence"/>
</dbReference>
<evidence type="ECO:0000256" key="1">
    <source>
        <dbReference type="SAM" id="MobiDB-lite"/>
    </source>
</evidence>